<dbReference type="SUPFAM" id="SSF158560">
    <property type="entry name" value="BH3980-like"/>
    <property type="match status" value="1"/>
</dbReference>
<dbReference type="RefSeq" id="WP_157416218.1">
    <property type="nucleotide sequence ID" value="NZ_BAAAMK010000001.1"/>
</dbReference>
<comment type="caution">
    <text evidence="1">The sequence shown here is derived from an EMBL/GenBank/DDBJ whole genome shotgun (WGS) entry which is preliminary data.</text>
</comment>
<keyword evidence="2" id="KW-1185">Reference proteome</keyword>
<dbReference type="Gene3D" id="1.10.1900.10">
    <property type="entry name" value="c-terminal domain of poly(a) binding protein"/>
    <property type="match status" value="1"/>
</dbReference>
<dbReference type="Proteomes" id="UP001499954">
    <property type="component" value="Unassembled WGS sequence"/>
</dbReference>
<sequence length="127" mass="14353">MTAKWIEALTGSLEQKKQYRQYKARIAALPEPYRTAANAFERYFMYQGGITDGDPAVMMTMLGDFADLWERAAVDETPVSAIVGDDSVAFAEAFSEAYVGKRWVDKERNRLTKTIEGLEEAEGKEDR</sequence>
<evidence type="ECO:0000313" key="1">
    <source>
        <dbReference type="EMBL" id="GAA1938636.1"/>
    </source>
</evidence>
<dbReference type="EMBL" id="BAAAMK010000001">
    <property type="protein sequence ID" value="GAA1938636.1"/>
    <property type="molecule type" value="Genomic_DNA"/>
</dbReference>
<name>A0ABN2PZP5_9MICO</name>
<evidence type="ECO:0000313" key="2">
    <source>
        <dbReference type="Proteomes" id="UP001499954"/>
    </source>
</evidence>
<reference evidence="1 2" key="1">
    <citation type="journal article" date="2019" name="Int. J. Syst. Evol. Microbiol.">
        <title>The Global Catalogue of Microorganisms (GCM) 10K type strain sequencing project: providing services to taxonomists for standard genome sequencing and annotation.</title>
        <authorList>
            <consortium name="The Broad Institute Genomics Platform"/>
            <consortium name="The Broad Institute Genome Sequencing Center for Infectious Disease"/>
            <person name="Wu L."/>
            <person name="Ma J."/>
        </authorList>
    </citation>
    <scope>NUCLEOTIDE SEQUENCE [LARGE SCALE GENOMIC DNA]</scope>
    <source>
        <strain evidence="1 2">JCM 13584</strain>
    </source>
</reference>
<gene>
    <name evidence="1" type="ORF">GCM10009717_01310</name>
</gene>
<proteinExistence type="predicted"/>
<protein>
    <submittedName>
        <fullName evidence="1">DUF1048 domain-containing protein</fullName>
    </submittedName>
</protein>
<organism evidence="1 2">
    <name type="scientific">Agromyces allii</name>
    <dbReference type="NCBI Taxonomy" id="393607"/>
    <lineage>
        <taxon>Bacteria</taxon>
        <taxon>Bacillati</taxon>
        <taxon>Actinomycetota</taxon>
        <taxon>Actinomycetes</taxon>
        <taxon>Micrococcales</taxon>
        <taxon>Microbacteriaceae</taxon>
        <taxon>Agromyces</taxon>
    </lineage>
</organism>
<accession>A0ABN2PZP5</accession>
<dbReference type="InterPro" id="IPR008316">
    <property type="entry name" value="UCP029876"/>
</dbReference>
<dbReference type="Pfam" id="PF06304">
    <property type="entry name" value="DUF1048"/>
    <property type="match status" value="1"/>
</dbReference>